<reference evidence="1" key="2">
    <citation type="journal article" date="2023" name="IMA Fungus">
        <title>Comparative genomic study of the Penicillium genus elucidates a diverse pangenome and 15 lateral gene transfer events.</title>
        <authorList>
            <person name="Petersen C."/>
            <person name="Sorensen T."/>
            <person name="Nielsen M.R."/>
            <person name="Sondergaard T.E."/>
            <person name="Sorensen J.L."/>
            <person name="Fitzpatrick D.A."/>
            <person name="Frisvad J.C."/>
            <person name="Nielsen K.L."/>
        </authorList>
    </citation>
    <scope>NUCLEOTIDE SEQUENCE</scope>
    <source>
        <strain evidence="1">IBT 3081</strain>
    </source>
</reference>
<organism evidence="1 2">
    <name type="scientific">Penicillium concentricum</name>
    <dbReference type="NCBI Taxonomy" id="293559"/>
    <lineage>
        <taxon>Eukaryota</taxon>
        <taxon>Fungi</taxon>
        <taxon>Dikarya</taxon>
        <taxon>Ascomycota</taxon>
        <taxon>Pezizomycotina</taxon>
        <taxon>Eurotiomycetes</taxon>
        <taxon>Eurotiomycetidae</taxon>
        <taxon>Eurotiales</taxon>
        <taxon>Aspergillaceae</taxon>
        <taxon>Penicillium</taxon>
    </lineage>
</organism>
<accession>A0A9W9UTE1</accession>
<evidence type="ECO:0000313" key="1">
    <source>
        <dbReference type="EMBL" id="KAJ5355899.1"/>
    </source>
</evidence>
<name>A0A9W9UTE1_9EURO</name>
<dbReference type="RefSeq" id="XP_056574046.1">
    <property type="nucleotide sequence ID" value="XM_056728231.1"/>
</dbReference>
<protein>
    <submittedName>
        <fullName evidence="1">Uncharacterized protein</fullName>
    </submittedName>
</protein>
<dbReference type="AlphaFoldDB" id="A0A9W9UTE1"/>
<proteinExistence type="predicted"/>
<gene>
    <name evidence="1" type="ORF">N7517_010508</name>
</gene>
<dbReference type="OrthoDB" id="4279496at2759"/>
<dbReference type="EMBL" id="JAPZBT010000006">
    <property type="protein sequence ID" value="KAJ5355899.1"/>
    <property type="molecule type" value="Genomic_DNA"/>
</dbReference>
<keyword evidence="2" id="KW-1185">Reference proteome</keyword>
<reference evidence="1" key="1">
    <citation type="submission" date="2022-12" db="EMBL/GenBank/DDBJ databases">
        <authorList>
            <person name="Petersen C."/>
        </authorList>
    </citation>
    <scope>NUCLEOTIDE SEQUENCE</scope>
    <source>
        <strain evidence="1">IBT 3081</strain>
    </source>
</reference>
<dbReference type="GeneID" id="81467414"/>
<dbReference type="Proteomes" id="UP001147752">
    <property type="component" value="Unassembled WGS sequence"/>
</dbReference>
<evidence type="ECO:0000313" key="2">
    <source>
        <dbReference type="Proteomes" id="UP001147752"/>
    </source>
</evidence>
<sequence length="119" mass="13195">MAICAPGSLYSVDRHYFIQLLLRQIVELQAHPDLRPRVLEGLKELSRLLPGLIEAAHVVGDTVFCEVGCDLRLLFQSSIAALSMDNGDPFSAQVVAEQLLRAFPWHLPAPHLTAPPSWE</sequence>
<comment type="caution">
    <text evidence="1">The sequence shown here is derived from an EMBL/GenBank/DDBJ whole genome shotgun (WGS) entry which is preliminary data.</text>
</comment>